<gene>
    <name evidence="2" type="ORF">TNCT_644921</name>
</gene>
<protein>
    <submittedName>
        <fullName evidence="2">Uncharacterized protein</fullName>
    </submittedName>
</protein>
<feature type="region of interest" description="Disordered" evidence="1">
    <location>
        <begin position="1"/>
        <end position="32"/>
    </location>
</feature>
<comment type="caution">
    <text evidence="2">The sequence shown here is derived from an EMBL/GenBank/DDBJ whole genome shotgun (WGS) entry which is preliminary data.</text>
</comment>
<organism evidence="2 3">
    <name type="scientific">Trichonephila clavata</name>
    <name type="common">Joro spider</name>
    <name type="synonym">Nephila clavata</name>
    <dbReference type="NCBI Taxonomy" id="2740835"/>
    <lineage>
        <taxon>Eukaryota</taxon>
        <taxon>Metazoa</taxon>
        <taxon>Ecdysozoa</taxon>
        <taxon>Arthropoda</taxon>
        <taxon>Chelicerata</taxon>
        <taxon>Arachnida</taxon>
        <taxon>Araneae</taxon>
        <taxon>Araneomorphae</taxon>
        <taxon>Entelegynae</taxon>
        <taxon>Araneoidea</taxon>
        <taxon>Nephilidae</taxon>
        <taxon>Trichonephila</taxon>
    </lineage>
</organism>
<accession>A0A8X6HB29</accession>
<sequence length="68" mass="7785">MWGREQQQTAPSCKRTVGYYPGKDGRPGEGGRRKTWPWCKVIRGKGHGNIAYGDPLFCLQLARHWRIA</sequence>
<evidence type="ECO:0000313" key="2">
    <source>
        <dbReference type="EMBL" id="GFQ70592.1"/>
    </source>
</evidence>
<feature type="compositionally biased region" description="Polar residues" evidence="1">
    <location>
        <begin position="1"/>
        <end position="11"/>
    </location>
</feature>
<keyword evidence="3" id="KW-1185">Reference proteome</keyword>
<reference evidence="2" key="1">
    <citation type="submission" date="2020-07" db="EMBL/GenBank/DDBJ databases">
        <title>Multicomponent nature underlies the extraordinary mechanical properties of spider dragline silk.</title>
        <authorList>
            <person name="Kono N."/>
            <person name="Nakamura H."/>
            <person name="Mori M."/>
            <person name="Yoshida Y."/>
            <person name="Ohtoshi R."/>
            <person name="Malay A.D."/>
            <person name="Moran D.A.P."/>
            <person name="Tomita M."/>
            <person name="Numata K."/>
            <person name="Arakawa K."/>
        </authorList>
    </citation>
    <scope>NUCLEOTIDE SEQUENCE</scope>
</reference>
<evidence type="ECO:0000256" key="1">
    <source>
        <dbReference type="SAM" id="MobiDB-lite"/>
    </source>
</evidence>
<dbReference type="EMBL" id="BMAO01001023">
    <property type="protein sequence ID" value="GFQ70592.1"/>
    <property type="molecule type" value="Genomic_DNA"/>
</dbReference>
<dbReference type="Proteomes" id="UP000887116">
    <property type="component" value="Unassembled WGS sequence"/>
</dbReference>
<proteinExistence type="predicted"/>
<name>A0A8X6HB29_TRICU</name>
<dbReference type="AlphaFoldDB" id="A0A8X6HB29"/>
<feature type="compositionally biased region" description="Basic and acidic residues" evidence="1">
    <location>
        <begin position="23"/>
        <end position="32"/>
    </location>
</feature>
<evidence type="ECO:0000313" key="3">
    <source>
        <dbReference type="Proteomes" id="UP000887116"/>
    </source>
</evidence>